<feature type="binding site" evidence="3">
    <location>
        <position position="242"/>
    </location>
    <ligand>
        <name>Mg(2+)</name>
        <dbReference type="ChEBI" id="CHEBI:18420"/>
        <label>1</label>
    </ligand>
</feature>
<evidence type="ECO:0000259" key="5">
    <source>
        <dbReference type="Pfam" id="PF02885"/>
    </source>
</evidence>
<dbReference type="InterPro" id="IPR036320">
    <property type="entry name" value="Glycosyl_Trfase_fam3_N_dom_sf"/>
</dbReference>
<reference evidence="6 7" key="1">
    <citation type="submission" date="2024-02" db="EMBL/GenBank/DDBJ databases">
        <title>Deinococcus carri NBRC 110142.</title>
        <authorList>
            <person name="Ichikawa N."/>
            <person name="Katano-Makiyama Y."/>
            <person name="Hidaka K."/>
        </authorList>
    </citation>
    <scope>NUCLEOTIDE SEQUENCE [LARGE SCALE GENOMIC DNA]</scope>
    <source>
        <strain evidence="6 7">NBRC 110142</strain>
    </source>
</reference>
<dbReference type="EC" id="2.4.2.18" evidence="3"/>
<sequence length="356" mass="36581">MTLSSSSSSGTASASPDGRLLHVRLMNGDRLTQAEAAAFMREVMEGNVSGVRLAAALAALRVRGETPEEIAGFARAMRENAVRVEVAPRDVLLDVVGTGGDGAHTFNISTTTAFVVAAAGVPVAKHGNRAASSRAGSADVLEALGVNLDAPPQVVADGVNELGIGFMFARNYHPALRHAAPVRADLAARTVFNILGPLANPAGASHLVVGVYRPELTRMLAEVLRLLGTRGATVVYGSGLDEFTVCGENTVTGLRDGEVIDRTLHPEDVGVSLHPREAIVGGSPAENAEITRALLTGGGTPAQRDIVALNAGAALRTAGQAASIAAGVAQAREVMASGAGWELLRRYAAHTQRAGG</sequence>
<feature type="binding site" evidence="3">
    <location>
        <position position="242"/>
    </location>
    <ligand>
        <name>Mg(2+)</name>
        <dbReference type="ChEBI" id="CHEBI:18420"/>
        <label>2</label>
    </ligand>
</feature>
<comment type="function">
    <text evidence="3">Catalyzes the transfer of the phosphoribosyl group of 5-phosphorylribose-1-pyrophosphate (PRPP) to anthranilate to yield N-(5'-phosphoribosyl)-anthranilate (PRA).</text>
</comment>
<feature type="binding site" evidence="3">
    <location>
        <begin position="100"/>
        <end position="101"/>
    </location>
    <ligand>
        <name>5-phospho-alpha-D-ribose 1-diphosphate</name>
        <dbReference type="ChEBI" id="CHEBI:58017"/>
    </ligand>
</feature>
<organism evidence="6 7">
    <name type="scientific">Deinococcus carri</name>
    <dbReference type="NCBI Taxonomy" id="1211323"/>
    <lineage>
        <taxon>Bacteria</taxon>
        <taxon>Thermotogati</taxon>
        <taxon>Deinococcota</taxon>
        <taxon>Deinococci</taxon>
        <taxon>Deinococcales</taxon>
        <taxon>Deinococcaceae</taxon>
        <taxon>Deinococcus</taxon>
    </lineage>
</organism>
<feature type="binding site" evidence="3">
    <location>
        <position position="97"/>
    </location>
    <ligand>
        <name>5-phospho-alpha-D-ribose 1-diphosphate</name>
        <dbReference type="ChEBI" id="CHEBI:58017"/>
    </ligand>
</feature>
<keyword evidence="3" id="KW-0479">Metal-binding</keyword>
<feature type="binding site" evidence="3">
    <location>
        <position position="109"/>
    </location>
    <ligand>
        <name>Mg(2+)</name>
        <dbReference type="ChEBI" id="CHEBI:18420"/>
        <label>1</label>
    </ligand>
</feature>
<protein>
    <recommendedName>
        <fullName evidence="3">Anthranilate phosphoribosyltransferase</fullName>
        <ecNumber evidence="3">2.4.2.18</ecNumber>
    </recommendedName>
</protein>
<dbReference type="PANTHER" id="PTHR43285:SF2">
    <property type="entry name" value="ANTHRANILATE PHOSPHORIBOSYLTRANSFERASE"/>
    <property type="match status" value="1"/>
</dbReference>
<feature type="domain" description="Glycosyl transferase family 3 N-terminal" evidence="5">
    <location>
        <begin position="24"/>
        <end position="81"/>
    </location>
</feature>
<keyword evidence="3" id="KW-0822">Tryptophan biosynthesis</keyword>
<evidence type="ECO:0000313" key="7">
    <source>
        <dbReference type="Proteomes" id="UP001401887"/>
    </source>
</evidence>
<dbReference type="Gene3D" id="1.20.970.10">
    <property type="entry name" value="Transferase, Pyrimidine Nucleoside Phosphorylase, Chain C"/>
    <property type="match status" value="1"/>
</dbReference>
<dbReference type="SUPFAM" id="SSF52418">
    <property type="entry name" value="Nucleoside phosphorylase/phosphoribosyltransferase catalytic domain"/>
    <property type="match status" value="1"/>
</dbReference>
<dbReference type="Pfam" id="PF02885">
    <property type="entry name" value="Glycos_trans_3N"/>
    <property type="match status" value="1"/>
</dbReference>
<keyword evidence="7" id="KW-1185">Reference proteome</keyword>
<keyword evidence="3" id="KW-0460">Magnesium</keyword>
<evidence type="ECO:0000313" key="6">
    <source>
        <dbReference type="EMBL" id="GAA5511973.1"/>
    </source>
</evidence>
<feature type="binding site" evidence="3">
    <location>
        <position position="183"/>
    </location>
    <ligand>
        <name>anthranilate</name>
        <dbReference type="ChEBI" id="CHEBI:16567"/>
        <label>2</label>
    </ligand>
</feature>
<dbReference type="Pfam" id="PF00591">
    <property type="entry name" value="Glycos_transf_3"/>
    <property type="match status" value="1"/>
</dbReference>
<dbReference type="EMBL" id="BAABRP010000001">
    <property type="protein sequence ID" value="GAA5511973.1"/>
    <property type="molecule type" value="Genomic_DNA"/>
</dbReference>
<dbReference type="Proteomes" id="UP001401887">
    <property type="component" value="Unassembled WGS sequence"/>
</dbReference>
<gene>
    <name evidence="3 6" type="primary">trpD</name>
    <name evidence="6" type="ORF">Dcar01_00687</name>
</gene>
<name>A0ABP9W7M1_9DEIO</name>
<dbReference type="GO" id="GO:0016757">
    <property type="term" value="F:glycosyltransferase activity"/>
    <property type="evidence" value="ECO:0007669"/>
    <property type="project" value="UniProtKB-KW"/>
</dbReference>
<dbReference type="PANTHER" id="PTHR43285">
    <property type="entry name" value="ANTHRANILATE PHOSPHORIBOSYLTRANSFERASE"/>
    <property type="match status" value="1"/>
</dbReference>
<evidence type="ECO:0000256" key="3">
    <source>
        <dbReference type="HAMAP-Rule" id="MF_00211"/>
    </source>
</evidence>
<feature type="domain" description="Glycosyl transferase family 3" evidence="4">
    <location>
        <begin position="91"/>
        <end position="339"/>
    </location>
</feature>
<feature type="binding site" evidence="3">
    <location>
        <position position="128"/>
    </location>
    <ligand>
        <name>anthranilate</name>
        <dbReference type="ChEBI" id="CHEBI:16567"/>
        <label>1</label>
    </ligand>
</feature>
<keyword evidence="1 3" id="KW-0328">Glycosyltransferase</keyword>
<comment type="caution">
    <text evidence="6">The sequence shown here is derived from an EMBL/GenBank/DDBJ whole genome shotgun (WGS) entry which is preliminary data.</text>
</comment>
<dbReference type="InterPro" id="IPR000312">
    <property type="entry name" value="Glycosyl_Trfase_fam3"/>
</dbReference>
<evidence type="ECO:0000259" key="4">
    <source>
        <dbReference type="Pfam" id="PF00591"/>
    </source>
</evidence>
<comment type="catalytic activity">
    <reaction evidence="3">
        <text>N-(5-phospho-beta-D-ribosyl)anthranilate + diphosphate = 5-phospho-alpha-D-ribose 1-diphosphate + anthranilate</text>
        <dbReference type="Rhea" id="RHEA:11768"/>
        <dbReference type="ChEBI" id="CHEBI:16567"/>
        <dbReference type="ChEBI" id="CHEBI:18277"/>
        <dbReference type="ChEBI" id="CHEBI:33019"/>
        <dbReference type="ChEBI" id="CHEBI:58017"/>
        <dbReference type="EC" id="2.4.2.18"/>
    </reaction>
</comment>
<comment type="cofactor">
    <cofactor evidence="3">
        <name>Mg(2+)</name>
        <dbReference type="ChEBI" id="CHEBI:18420"/>
    </cofactor>
    <text evidence="3">Binds 2 magnesium ions per monomer.</text>
</comment>
<dbReference type="SUPFAM" id="SSF47648">
    <property type="entry name" value="Nucleoside phosphorylase/phosphoribosyltransferase N-terminal domain"/>
    <property type="match status" value="1"/>
</dbReference>
<proteinExistence type="inferred from homology"/>
<accession>A0ABP9W7M1</accession>
<comment type="caution">
    <text evidence="3">Lacks conserved residue(s) required for the propagation of feature annotation.</text>
</comment>
<dbReference type="HAMAP" id="MF_00211">
    <property type="entry name" value="TrpD"/>
    <property type="match status" value="1"/>
</dbReference>
<dbReference type="NCBIfam" id="TIGR01245">
    <property type="entry name" value="trpD"/>
    <property type="match status" value="1"/>
</dbReference>
<evidence type="ECO:0000256" key="2">
    <source>
        <dbReference type="ARBA" id="ARBA00022679"/>
    </source>
</evidence>
<feature type="binding site" evidence="3">
    <location>
        <position position="105"/>
    </location>
    <ligand>
        <name>5-phospho-alpha-D-ribose 1-diphosphate</name>
        <dbReference type="ChEBI" id="CHEBI:58017"/>
    </ligand>
</feature>
<dbReference type="InterPro" id="IPR035902">
    <property type="entry name" value="Nuc_phospho_transferase"/>
</dbReference>
<feature type="binding site" evidence="3">
    <location>
        <position position="137"/>
    </location>
    <ligand>
        <name>5-phospho-alpha-D-ribose 1-diphosphate</name>
        <dbReference type="ChEBI" id="CHEBI:58017"/>
    </ligand>
</feature>
<keyword evidence="3" id="KW-0028">Amino-acid biosynthesis</keyword>
<dbReference type="Gene3D" id="3.40.1030.10">
    <property type="entry name" value="Nucleoside phosphorylase/phosphoribosyltransferase catalytic domain"/>
    <property type="match status" value="1"/>
</dbReference>
<dbReference type="InterPro" id="IPR005940">
    <property type="entry name" value="Anthranilate_Pribosyl_Tfrase"/>
</dbReference>
<feature type="binding site" evidence="3">
    <location>
        <position position="241"/>
    </location>
    <ligand>
        <name>Mg(2+)</name>
        <dbReference type="ChEBI" id="CHEBI:18420"/>
        <label>2</label>
    </ligand>
</feature>
<keyword evidence="3" id="KW-0057">Aromatic amino acid biosynthesis</keyword>
<feature type="binding site" evidence="3">
    <location>
        <begin position="125"/>
        <end position="133"/>
    </location>
    <ligand>
        <name>5-phospho-alpha-D-ribose 1-diphosphate</name>
        <dbReference type="ChEBI" id="CHEBI:58017"/>
    </ligand>
</feature>
<feature type="binding site" evidence="3">
    <location>
        <begin position="107"/>
        <end position="110"/>
    </location>
    <ligand>
        <name>5-phospho-alpha-D-ribose 1-diphosphate</name>
        <dbReference type="ChEBI" id="CHEBI:58017"/>
    </ligand>
</feature>
<dbReference type="InterPro" id="IPR017459">
    <property type="entry name" value="Glycosyl_Trfase_fam3_N_dom"/>
</dbReference>
<comment type="pathway">
    <text evidence="3">Amino-acid biosynthesis; L-tryptophan biosynthesis; L-tryptophan from chorismate: step 2/5.</text>
</comment>
<keyword evidence="2 3" id="KW-0808">Transferase</keyword>
<feature type="binding site" evidence="3">
    <location>
        <position position="97"/>
    </location>
    <ligand>
        <name>anthranilate</name>
        <dbReference type="ChEBI" id="CHEBI:16567"/>
        <label>1</label>
    </ligand>
</feature>
<evidence type="ECO:0000256" key="1">
    <source>
        <dbReference type="ARBA" id="ARBA00022676"/>
    </source>
</evidence>
<dbReference type="RefSeq" id="WP_345460899.1">
    <property type="nucleotide sequence ID" value="NZ_BAABRP010000001.1"/>
</dbReference>
<comment type="similarity">
    <text evidence="3">Belongs to the anthranilate phosphoribosyltransferase family.</text>
</comment>
<comment type="subunit">
    <text evidence="3">Homodimer.</text>
</comment>